<evidence type="ECO:0000259" key="1">
    <source>
        <dbReference type="Pfam" id="PF25164"/>
    </source>
</evidence>
<sequence>MDEKTAVTYPIAKDEEDRWVEIKNARAGGKYFCPECRSRFISRLGEIRAHHFAHYPGYSGVCTGESGYHSLAKHLLAYYFDKNKQV</sequence>
<name>X1UYB4_9ZZZZ</name>
<feature type="domain" description="Competence protein CoiA-like N-terminal" evidence="1">
    <location>
        <begin position="21"/>
        <end position="57"/>
    </location>
</feature>
<comment type="caution">
    <text evidence="2">The sequence shown here is derived from an EMBL/GenBank/DDBJ whole genome shotgun (WGS) entry which is preliminary data.</text>
</comment>
<feature type="non-terminal residue" evidence="2">
    <location>
        <position position="86"/>
    </location>
</feature>
<dbReference type="InterPro" id="IPR057253">
    <property type="entry name" value="CoiA-like_N"/>
</dbReference>
<accession>X1UYB4</accession>
<protein>
    <recommendedName>
        <fullName evidence="1">Competence protein CoiA-like N-terminal domain-containing protein</fullName>
    </recommendedName>
</protein>
<organism evidence="2">
    <name type="scientific">marine sediment metagenome</name>
    <dbReference type="NCBI Taxonomy" id="412755"/>
    <lineage>
        <taxon>unclassified sequences</taxon>
        <taxon>metagenomes</taxon>
        <taxon>ecological metagenomes</taxon>
    </lineage>
</organism>
<evidence type="ECO:0000313" key="2">
    <source>
        <dbReference type="EMBL" id="GAJ22478.1"/>
    </source>
</evidence>
<gene>
    <name evidence="2" type="ORF">S12H4_57342</name>
</gene>
<proteinExistence type="predicted"/>
<dbReference type="EMBL" id="BARW01037067">
    <property type="protein sequence ID" value="GAJ22478.1"/>
    <property type="molecule type" value="Genomic_DNA"/>
</dbReference>
<dbReference type="Pfam" id="PF25164">
    <property type="entry name" value="CoiA_N"/>
    <property type="match status" value="1"/>
</dbReference>
<dbReference type="AlphaFoldDB" id="X1UYB4"/>
<reference evidence="2" key="1">
    <citation type="journal article" date="2014" name="Front. Microbiol.">
        <title>High frequency of phylogenetically diverse reductive dehalogenase-homologous genes in deep subseafloor sedimentary metagenomes.</title>
        <authorList>
            <person name="Kawai M."/>
            <person name="Futagami T."/>
            <person name="Toyoda A."/>
            <person name="Takaki Y."/>
            <person name="Nishi S."/>
            <person name="Hori S."/>
            <person name="Arai W."/>
            <person name="Tsubouchi T."/>
            <person name="Morono Y."/>
            <person name="Uchiyama I."/>
            <person name="Ito T."/>
            <person name="Fujiyama A."/>
            <person name="Inagaki F."/>
            <person name="Takami H."/>
        </authorList>
    </citation>
    <scope>NUCLEOTIDE SEQUENCE</scope>
    <source>
        <strain evidence="2">Expedition CK06-06</strain>
    </source>
</reference>